<dbReference type="OrthoDB" id="2320279at2759"/>
<evidence type="ECO:0000313" key="2">
    <source>
        <dbReference type="EMBL" id="CAG8591121.1"/>
    </source>
</evidence>
<evidence type="ECO:0000313" key="3">
    <source>
        <dbReference type="Proteomes" id="UP000789508"/>
    </source>
</evidence>
<dbReference type="AlphaFoldDB" id="A0A9N9C6P1"/>
<name>A0A9N9C6P1_9GLOM</name>
<accession>A0A9N9C6P1</accession>
<proteinExistence type="predicted"/>
<comment type="caution">
    <text evidence="2">The sequence shown here is derived from an EMBL/GenBank/DDBJ whole genome shotgun (WGS) entry which is preliminary data.</text>
</comment>
<evidence type="ECO:0000256" key="1">
    <source>
        <dbReference type="SAM" id="MobiDB-lite"/>
    </source>
</evidence>
<protein>
    <submittedName>
        <fullName evidence="2">11380_t:CDS:1</fullName>
    </submittedName>
</protein>
<feature type="region of interest" description="Disordered" evidence="1">
    <location>
        <begin position="71"/>
        <end position="109"/>
    </location>
</feature>
<dbReference type="EMBL" id="CAJVPS010003546">
    <property type="protein sequence ID" value="CAG8591121.1"/>
    <property type="molecule type" value="Genomic_DNA"/>
</dbReference>
<reference evidence="2" key="1">
    <citation type="submission" date="2021-06" db="EMBL/GenBank/DDBJ databases">
        <authorList>
            <person name="Kallberg Y."/>
            <person name="Tangrot J."/>
            <person name="Rosling A."/>
        </authorList>
    </citation>
    <scope>NUCLEOTIDE SEQUENCE</scope>
    <source>
        <strain evidence="2">FL130A</strain>
    </source>
</reference>
<keyword evidence="3" id="KW-1185">Reference proteome</keyword>
<sequence>MTRTQEVREEQTNFLKKHENPRPLNFFIEFKYRRKSSGHHDYNQQLDKALQDDPNSEKLLNLRRKYNHDYKNDWARNNRKRRKRENEEGSSNNNIDKEDVNNYESEEEEIIRDDDETIITDVLENVVECSEAMRTICSVYMEQHPDGDLIDLRSCSPFFKKLPKLVADSYLSELDEITESLIPMNVHDFLVQFFSQNISDTEWQIKVDNLRPPERNDPLMTAVVRILHRTLPNQNQILTLIFLN</sequence>
<organism evidence="2 3">
    <name type="scientific">Ambispora leptoticha</name>
    <dbReference type="NCBI Taxonomy" id="144679"/>
    <lineage>
        <taxon>Eukaryota</taxon>
        <taxon>Fungi</taxon>
        <taxon>Fungi incertae sedis</taxon>
        <taxon>Mucoromycota</taxon>
        <taxon>Glomeromycotina</taxon>
        <taxon>Glomeromycetes</taxon>
        <taxon>Archaeosporales</taxon>
        <taxon>Ambisporaceae</taxon>
        <taxon>Ambispora</taxon>
    </lineage>
</organism>
<gene>
    <name evidence="2" type="ORF">ALEPTO_LOCUS7709</name>
</gene>
<dbReference type="Proteomes" id="UP000789508">
    <property type="component" value="Unassembled WGS sequence"/>
</dbReference>